<sequence length="335" mass="36791">MIEVMEPGLWTTVQDMGRHGQYHLGVSPSGAADKYSYMIGNLLVGNPEHLAALEMTLIGGEYTFQKDSIIALTGAPMEAYLNNKPISFWEAHQVQEGDYLIIKECRLGVKSYLCIAGGINVPDVMGSKSTYELSQIGGFQGRKLQAGDIIDINEPLSDAMLQVGKTIPSEYIPDFPDFQELRVTLGITGYLMDDMALKTFLNSEWTVSQESNRVAYRYKGPKVSFSERPPFGAGNSFSNVVDIAYPIGAVLFTNEEELIVLQNDATTGGGFITIGTVISPDLDLIAQSRPLSKCRFIAVTIDQAIQARNERKQKLEGLVELLRKRGDSSLASFSI</sequence>
<dbReference type="PANTHER" id="PTHR43309">
    <property type="entry name" value="5-OXOPROLINASE SUBUNIT C"/>
    <property type="match status" value="1"/>
</dbReference>
<feature type="domain" description="Carboxyltransferase" evidence="4">
    <location>
        <begin position="23"/>
        <end position="314"/>
    </location>
</feature>
<dbReference type="SMART" id="SM00797">
    <property type="entry name" value="AHS2"/>
    <property type="match status" value="1"/>
</dbReference>
<reference evidence="5 6" key="1">
    <citation type="submission" date="2023-10" db="EMBL/GenBank/DDBJ databases">
        <title>Niallia locisalis sp.nov. isolated from a salt pond sample.</title>
        <authorList>
            <person name="Li X.-J."/>
            <person name="Dong L."/>
        </authorList>
    </citation>
    <scope>NUCLEOTIDE SEQUENCE [LARGE SCALE GENOMIC DNA]</scope>
    <source>
        <strain evidence="5 6">DSM 29761</strain>
    </source>
</reference>
<gene>
    <name evidence="5" type="ORF">R4Z09_28475</name>
</gene>
<organism evidence="5 6">
    <name type="scientific">Niallia oryzisoli</name>
    <dbReference type="NCBI Taxonomy" id="1737571"/>
    <lineage>
        <taxon>Bacteria</taxon>
        <taxon>Bacillati</taxon>
        <taxon>Bacillota</taxon>
        <taxon>Bacilli</taxon>
        <taxon>Bacillales</taxon>
        <taxon>Bacillaceae</taxon>
        <taxon>Niallia</taxon>
    </lineage>
</organism>
<dbReference type="EMBL" id="CP137640">
    <property type="protein sequence ID" value="WVX81099.1"/>
    <property type="molecule type" value="Genomic_DNA"/>
</dbReference>
<dbReference type="Proteomes" id="UP001357223">
    <property type="component" value="Chromosome"/>
</dbReference>
<dbReference type="InterPro" id="IPR052708">
    <property type="entry name" value="PxpC"/>
</dbReference>
<name>A0ABZ2CBF5_9BACI</name>
<evidence type="ECO:0000313" key="6">
    <source>
        <dbReference type="Proteomes" id="UP001357223"/>
    </source>
</evidence>
<evidence type="ECO:0000259" key="4">
    <source>
        <dbReference type="SMART" id="SM00797"/>
    </source>
</evidence>
<dbReference type="SUPFAM" id="SSF50891">
    <property type="entry name" value="Cyclophilin-like"/>
    <property type="match status" value="1"/>
</dbReference>
<keyword evidence="2" id="KW-0378">Hydrolase</keyword>
<keyword evidence="6" id="KW-1185">Reference proteome</keyword>
<evidence type="ECO:0000256" key="1">
    <source>
        <dbReference type="ARBA" id="ARBA00022741"/>
    </source>
</evidence>
<keyword evidence="3" id="KW-0067">ATP-binding</keyword>
<proteinExistence type="predicted"/>
<dbReference type="NCBIfam" id="TIGR00724">
    <property type="entry name" value="urea_amlyse_rel"/>
    <property type="match status" value="1"/>
</dbReference>
<dbReference type="InterPro" id="IPR003778">
    <property type="entry name" value="CT_A_B"/>
</dbReference>
<protein>
    <submittedName>
        <fullName evidence="5">Biotin-dependent carboxyltransferase family protein</fullName>
    </submittedName>
</protein>
<dbReference type="InterPro" id="IPR029000">
    <property type="entry name" value="Cyclophilin-like_dom_sf"/>
</dbReference>
<dbReference type="Gene3D" id="2.40.100.10">
    <property type="entry name" value="Cyclophilin-like"/>
    <property type="match status" value="1"/>
</dbReference>
<dbReference type="Pfam" id="PF02626">
    <property type="entry name" value="CT_A_B"/>
    <property type="match status" value="1"/>
</dbReference>
<accession>A0ABZ2CBF5</accession>
<evidence type="ECO:0000256" key="3">
    <source>
        <dbReference type="ARBA" id="ARBA00022840"/>
    </source>
</evidence>
<evidence type="ECO:0000256" key="2">
    <source>
        <dbReference type="ARBA" id="ARBA00022801"/>
    </source>
</evidence>
<dbReference type="PANTHER" id="PTHR43309:SF3">
    <property type="entry name" value="5-OXOPROLINASE SUBUNIT C"/>
    <property type="match status" value="1"/>
</dbReference>
<keyword evidence="1" id="KW-0547">Nucleotide-binding</keyword>
<evidence type="ECO:0000313" key="5">
    <source>
        <dbReference type="EMBL" id="WVX81099.1"/>
    </source>
</evidence>
<dbReference type="RefSeq" id="WP_338450029.1">
    <property type="nucleotide sequence ID" value="NZ_CP137640.1"/>
</dbReference>